<keyword evidence="6" id="KW-0689">Ribosomal protein</keyword>
<protein>
    <recommendedName>
        <fullName evidence="10">Signal recognition particle subunit SRP54</fullName>
        <ecNumber evidence="14">3.6.5.4</ecNumber>
    </recommendedName>
    <alternativeName>
        <fullName evidence="13">28S ribosomal protein S16, mitochondrial</fullName>
    </alternativeName>
    <alternativeName>
        <fullName evidence="11">Signal recognition particle 54 kDa protein</fullName>
    </alternativeName>
    <alternativeName>
        <fullName evidence="12">Small ribosomal subunit protein bS16m</fullName>
    </alternativeName>
</protein>
<comment type="catalytic activity">
    <reaction evidence="15">
        <text>GTP + H2O = GDP + phosphate + H(+)</text>
        <dbReference type="Rhea" id="RHEA:19669"/>
        <dbReference type="ChEBI" id="CHEBI:15377"/>
        <dbReference type="ChEBI" id="CHEBI:15378"/>
        <dbReference type="ChEBI" id="CHEBI:37565"/>
        <dbReference type="ChEBI" id="CHEBI:43474"/>
        <dbReference type="ChEBI" id="CHEBI:58189"/>
        <dbReference type="EC" id="3.6.5.4"/>
    </reaction>
    <physiologicalReaction direction="left-to-right" evidence="15">
        <dbReference type="Rhea" id="RHEA:19670"/>
    </physiologicalReaction>
</comment>
<dbReference type="GO" id="GO:0005525">
    <property type="term" value="F:GTP binding"/>
    <property type="evidence" value="ECO:0007669"/>
    <property type="project" value="UniProtKB-KW"/>
</dbReference>
<dbReference type="PANTHER" id="PTHR11564:SF5">
    <property type="entry name" value="SIGNAL RECOGNITION PARTICLE SUBUNIT SRP54"/>
    <property type="match status" value="1"/>
</dbReference>
<keyword evidence="7" id="KW-0342">GTP-binding</keyword>
<dbReference type="AlphaFoldDB" id="A0AAE0RZE9"/>
<dbReference type="Pfam" id="PF02881">
    <property type="entry name" value="SRP54_N"/>
    <property type="match status" value="1"/>
</dbReference>
<dbReference type="SUPFAM" id="SSF54565">
    <property type="entry name" value="Ribosomal protein S16"/>
    <property type="match status" value="1"/>
</dbReference>
<dbReference type="InterPro" id="IPR004780">
    <property type="entry name" value="SRP"/>
</dbReference>
<evidence type="ECO:0000256" key="3">
    <source>
        <dbReference type="ARBA" id="ARBA00022741"/>
    </source>
</evidence>
<evidence type="ECO:0000256" key="14">
    <source>
        <dbReference type="ARBA" id="ARBA00035672"/>
    </source>
</evidence>
<dbReference type="GO" id="GO:0003735">
    <property type="term" value="F:structural constituent of ribosome"/>
    <property type="evidence" value="ECO:0007669"/>
    <property type="project" value="InterPro"/>
</dbReference>
<evidence type="ECO:0000256" key="7">
    <source>
        <dbReference type="ARBA" id="ARBA00023134"/>
    </source>
</evidence>
<dbReference type="Pfam" id="PF02978">
    <property type="entry name" value="SRP_SPB"/>
    <property type="match status" value="1"/>
</dbReference>
<dbReference type="InterPro" id="IPR000897">
    <property type="entry name" value="SRP54_GTPase_dom"/>
</dbReference>
<evidence type="ECO:0000256" key="12">
    <source>
        <dbReference type="ARBA" id="ARBA00035263"/>
    </source>
</evidence>
<sequence length="575" mass="64055">MFGTVSQSINVALRKLSGSFKLTEANVSAVTKEIRRALLEADVDYSVARSIIDSTKQKALGVEVTKGVSPDQMFVKILSEELTHIMGGKNQGVTLKQDKPPSVVMVTGLQGAGKTTFTAKLAHFLRGTGYTPVLIACDIYRPAASEQLRLLAEQVRVPVYVEDSKDVLAIAQNGIKFAKENLRDVVIIDTAGRLHVDDVLMEELSLLKLSLSPSDILHVVDGTMGQEAVKTAKSFNERLSIGGFVVTKMDGDTRAGVVLSVKFVLGKPIKFISRSEKVDELDIFYPDRIAQRILGMGDVVSFVEQVESKLDKEKLEKLNQNFLAQTFTMHDFLEQIQQIKKLGSVKSVLDMLPGLNQVSSQIDENEFGKVESIIFSMTIEERTKPHIIDGSRRRRISRGCGRPIQDVNKLLKQFEAAKKMMKTVSKKKDAASQASLLKNIKLVKIRLRRIGRKKLPIYQIVTVDARKKRDGGFIEDIGRYEPKKLPHKVSIKEDRMMYWLGVGAEPTVTVRSLVRSTGLLYRRALEKQGKSESEIVEALSKWSKAETLRVSKKLQGKRLNSAKAKAKEATEKTKS</sequence>
<keyword evidence="18" id="KW-1185">Reference proteome</keyword>
<evidence type="ECO:0000256" key="9">
    <source>
        <dbReference type="ARBA" id="ARBA00023274"/>
    </source>
</evidence>
<evidence type="ECO:0000313" key="18">
    <source>
        <dbReference type="Proteomes" id="UP001195483"/>
    </source>
</evidence>
<dbReference type="InterPro" id="IPR004125">
    <property type="entry name" value="Signal_recog_particle_SRP54_M"/>
</dbReference>
<dbReference type="SUPFAM" id="SSF47446">
    <property type="entry name" value="Signal peptide-binding domain"/>
    <property type="match status" value="1"/>
</dbReference>
<dbReference type="GO" id="GO:0005786">
    <property type="term" value="C:signal recognition particle, endoplasmic reticulum targeting"/>
    <property type="evidence" value="ECO:0007669"/>
    <property type="project" value="UniProtKB-KW"/>
</dbReference>
<dbReference type="GO" id="GO:0006614">
    <property type="term" value="P:SRP-dependent cotranslational protein targeting to membrane"/>
    <property type="evidence" value="ECO:0007669"/>
    <property type="project" value="InterPro"/>
</dbReference>
<evidence type="ECO:0000256" key="1">
    <source>
        <dbReference type="ARBA" id="ARBA00005450"/>
    </source>
</evidence>
<keyword evidence="3" id="KW-0547">Nucleotide-binding</keyword>
<dbReference type="InterPro" id="IPR036891">
    <property type="entry name" value="Signal_recog_part_SRP54_M_sf"/>
</dbReference>
<reference evidence="17" key="3">
    <citation type="submission" date="2023-05" db="EMBL/GenBank/DDBJ databases">
        <authorList>
            <person name="Smith C.H."/>
        </authorList>
    </citation>
    <scope>NUCLEOTIDE SEQUENCE</scope>
    <source>
        <strain evidence="17">CHS0354</strain>
        <tissue evidence="17">Mantle</tissue>
    </source>
</reference>
<accession>A0AAE0RZE9</accession>
<dbReference type="PANTHER" id="PTHR11564">
    <property type="entry name" value="SIGNAL RECOGNITION PARTICLE 54K PROTEIN SRP54"/>
    <property type="match status" value="1"/>
</dbReference>
<evidence type="ECO:0000256" key="8">
    <source>
        <dbReference type="ARBA" id="ARBA00023135"/>
    </source>
</evidence>
<dbReference type="InterPro" id="IPR003593">
    <property type="entry name" value="AAA+_ATPase"/>
</dbReference>
<evidence type="ECO:0000256" key="11">
    <source>
        <dbReference type="ARBA" id="ARBA00034907"/>
    </source>
</evidence>
<dbReference type="Gene3D" id="3.40.50.300">
    <property type="entry name" value="P-loop containing nucleotide triphosphate hydrolases"/>
    <property type="match status" value="1"/>
</dbReference>
<evidence type="ECO:0000256" key="13">
    <source>
        <dbReference type="ARBA" id="ARBA00035438"/>
    </source>
</evidence>
<evidence type="ECO:0000256" key="6">
    <source>
        <dbReference type="ARBA" id="ARBA00022980"/>
    </source>
</evidence>
<dbReference type="InterPro" id="IPR013822">
    <property type="entry name" value="Signal_recog_particl_SRP54_hlx"/>
</dbReference>
<evidence type="ECO:0000256" key="10">
    <source>
        <dbReference type="ARBA" id="ARBA00034832"/>
    </source>
</evidence>
<dbReference type="SMART" id="SM00963">
    <property type="entry name" value="SRP54_N"/>
    <property type="match status" value="1"/>
</dbReference>
<keyword evidence="5" id="KW-0694">RNA-binding</keyword>
<dbReference type="InterPro" id="IPR022941">
    <property type="entry name" value="SRP54"/>
</dbReference>
<evidence type="ECO:0000256" key="2">
    <source>
        <dbReference type="ARBA" id="ARBA00006668"/>
    </source>
</evidence>
<dbReference type="GO" id="GO:0006412">
    <property type="term" value="P:translation"/>
    <property type="evidence" value="ECO:0007669"/>
    <property type="project" value="InterPro"/>
</dbReference>
<dbReference type="Gene3D" id="1.10.260.30">
    <property type="entry name" value="Signal recognition particle, SRP54 subunit, M-domain"/>
    <property type="match status" value="1"/>
</dbReference>
<dbReference type="SMART" id="SM00382">
    <property type="entry name" value="AAA"/>
    <property type="match status" value="1"/>
</dbReference>
<dbReference type="GO" id="GO:0008312">
    <property type="term" value="F:7S RNA binding"/>
    <property type="evidence" value="ECO:0007669"/>
    <property type="project" value="InterPro"/>
</dbReference>
<proteinExistence type="inferred from homology"/>
<gene>
    <name evidence="17" type="ORF">CHS0354_023960</name>
</gene>
<name>A0AAE0RZE9_9BIVA</name>
<dbReference type="EC" id="3.6.5.4" evidence="14"/>
<dbReference type="Pfam" id="PF00448">
    <property type="entry name" value="SRP54"/>
    <property type="match status" value="1"/>
</dbReference>
<reference evidence="17" key="2">
    <citation type="journal article" date="2021" name="Genome Biol. Evol.">
        <title>Developing a high-quality reference genome for a parasitic bivalve with doubly uniparental inheritance (Bivalvia: Unionida).</title>
        <authorList>
            <person name="Smith C.H."/>
        </authorList>
    </citation>
    <scope>NUCLEOTIDE SEQUENCE</scope>
    <source>
        <strain evidence="17">CHS0354</strain>
        <tissue evidence="17">Mantle</tissue>
    </source>
</reference>
<evidence type="ECO:0000256" key="5">
    <source>
        <dbReference type="ARBA" id="ARBA00022884"/>
    </source>
</evidence>
<evidence type="ECO:0000256" key="4">
    <source>
        <dbReference type="ARBA" id="ARBA00022801"/>
    </source>
</evidence>
<dbReference type="Proteomes" id="UP001195483">
    <property type="component" value="Unassembled WGS sequence"/>
</dbReference>
<dbReference type="GO" id="GO:0003924">
    <property type="term" value="F:GTPase activity"/>
    <property type="evidence" value="ECO:0007669"/>
    <property type="project" value="InterPro"/>
</dbReference>
<dbReference type="SUPFAM" id="SSF52540">
    <property type="entry name" value="P-loop containing nucleoside triphosphate hydrolases"/>
    <property type="match status" value="1"/>
</dbReference>
<evidence type="ECO:0000256" key="15">
    <source>
        <dbReference type="ARBA" id="ARBA00048157"/>
    </source>
</evidence>
<keyword evidence="9" id="KW-0687">Ribonucleoprotein</keyword>
<dbReference type="HAMAP" id="MF_00385">
    <property type="entry name" value="Ribosomal_bS16"/>
    <property type="match status" value="1"/>
</dbReference>
<dbReference type="Pfam" id="PF00886">
    <property type="entry name" value="Ribosomal_S16"/>
    <property type="match status" value="1"/>
</dbReference>
<dbReference type="GO" id="GO:0005840">
    <property type="term" value="C:ribosome"/>
    <property type="evidence" value="ECO:0007669"/>
    <property type="project" value="UniProtKB-KW"/>
</dbReference>
<organism evidence="17 18">
    <name type="scientific">Potamilus streckersoni</name>
    <dbReference type="NCBI Taxonomy" id="2493646"/>
    <lineage>
        <taxon>Eukaryota</taxon>
        <taxon>Metazoa</taxon>
        <taxon>Spiralia</taxon>
        <taxon>Lophotrochozoa</taxon>
        <taxon>Mollusca</taxon>
        <taxon>Bivalvia</taxon>
        <taxon>Autobranchia</taxon>
        <taxon>Heteroconchia</taxon>
        <taxon>Palaeoheterodonta</taxon>
        <taxon>Unionida</taxon>
        <taxon>Unionoidea</taxon>
        <taxon>Unionidae</taxon>
        <taxon>Ambleminae</taxon>
        <taxon>Lampsilini</taxon>
        <taxon>Potamilus</taxon>
    </lineage>
</organism>
<comment type="similarity">
    <text evidence="1">Belongs to the GTP-binding SRP family. SRP54 subfamily.</text>
</comment>
<dbReference type="HAMAP" id="MF_00306">
    <property type="entry name" value="SRP54"/>
    <property type="match status" value="1"/>
</dbReference>
<dbReference type="SMART" id="SM00962">
    <property type="entry name" value="SRP54"/>
    <property type="match status" value="1"/>
</dbReference>
<comment type="similarity">
    <text evidence="2">Belongs to the bacterial ribosomal protein bS16 family.</text>
</comment>
<dbReference type="PROSITE" id="PS00300">
    <property type="entry name" value="SRP54"/>
    <property type="match status" value="1"/>
</dbReference>
<keyword evidence="4" id="KW-0378">Hydrolase</keyword>
<dbReference type="InterPro" id="IPR023803">
    <property type="entry name" value="Ribosomal_bS16_dom_sf"/>
</dbReference>
<evidence type="ECO:0000313" key="17">
    <source>
        <dbReference type="EMBL" id="KAK3582414.1"/>
    </source>
</evidence>
<dbReference type="Gene3D" id="3.30.1320.10">
    <property type="match status" value="1"/>
</dbReference>
<dbReference type="EMBL" id="JAEAOA010001427">
    <property type="protein sequence ID" value="KAK3582414.1"/>
    <property type="molecule type" value="Genomic_DNA"/>
</dbReference>
<keyword evidence="8" id="KW-0733">Signal recognition particle</keyword>
<feature type="domain" description="SRP54-type proteins GTP-binding" evidence="16">
    <location>
        <begin position="268"/>
        <end position="281"/>
    </location>
</feature>
<comment type="caution">
    <text evidence="17">The sequence shown here is derived from an EMBL/GenBank/DDBJ whole genome shotgun (WGS) entry which is preliminary data.</text>
</comment>
<dbReference type="NCBIfam" id="TIGR00959">
    <property type="entry name" value="ffh"/>
    <property type="match status" value="1"/>
</dbReference>
<dbReference type="InterPro" id="IPR000307">
    <property type="entry name" value="Ribosomal_bS16"/>
</dbReference>
<evidence type="ECO:0000259" key="16">
    <source>
        <dbReference type="PROSITE" id="PS00300"/>
    </source>
</evidence>
<dbReference type="NCBIfam" id="TIGR00002">
    <property type="entry name" value="S16"/>
    <property type="match status" value="1"/>
</dbReference>
<dbReference type="InterPro" id="IPR042101">
    <property type="entry name" value="SRP54_N_sf"/>
</dbReference>
<dbReference type="InterPro" id="IPR027417">
    <property type="entry name" value="P-loop_NTPase"/>
</dbReference>
<dbReference type="Gene3D" id="1.20.120.140">
    <property type="entry name" value="Signal recognition particle SRP54, nucleotide-binding domain"/>
    <property type="match status" value="1"/>
</dbReference>
<reference evidence="17" key="1">
    <citation type="journal article" date="2021" name="Genome Biol. Evol.">
        <title>A High-Quality Reference Genome for a Parasitic Bivalve with Doubly Uniparental Inheritance (Bivalvia: Unionida).</title>
        <authorList>
            <person name="Smith C.H."/>
        </authorList>
    </citation>
    <scope>NUCLEOTIDE SEQUENCE</scope>
    <source>
        <strain evidence="17">CHS0354</strain>
    </source>
</reference>